<proteinExistence type="predicted"/>
<evidence type="ECO:0000313" key="2">
    <source>
        <dbReference type="EMBL" id="ADQ16727.1"/>
    </source>
</evidence>
<dbReference type="InterPro" id="IPR027417">
    <property type="entry name" value="P-loop_NTPase"/>
</dbReference>
<reference evidence="2 3" key="2">
    <citation type="journal article" date="2011" name="Stand. Genomic Sci.">
        <title>Complete genome sequence of Leadbetterella byssophila type strain (4M15).</title>
        <authorList>
            <person name="Abt B."/>
            <person name="Teshima H."/>
            <person name="Lucas S."/>
            <person name="Lapidus A."/>
            <person name="Del Rio T.G."/>
            <person name="Nolan M."/>
            <person name="Tice H."/>
            <person name="Cheng J.F."/>
            <person name="Pitluck S."/>
            <person name="Liolios K."/>
            <person name="Pagani I."/>
            <person name="Ivanova N."/>
            <person name="Mavromatis K."/>
            <person name="Pati A."/>
            <person name="Tapia R."/>
            <person name="Han C."/>
            <person name="Goodwin L."/>
            <person name="Chen A."/>
            <person name="Palaniappan K."/>
            <person name="Land M."/>
            <person name="Hauser L."/>
            <person name="Chang Y.J."/>
            <person name="Jeffries C.D."/>
            <person name="Rohde M."/>
            <person name="Goker M."/>
            <person name="Tindall B.J."/>
            <person name="Detter J.C."/>
            <person name="Woyke T."/>
            <person name="Bristow J."/>
            <person name="Eisen J.A."/>
            <person name="Markowitz V."/>
            <person name="Hugenholtz P."/>
            <person name="Klenk H.P."/>
            <person name="Kyrpides N.C."/>
        </authorList>
    </citation>
    <scope>NUCLEOTIDE SEQUENCE [LARGE SCALE GENOMIC DNA]</scope>
    <source>
        <strain evidence="3">DSM 17132 / JCM 16389 / KACC 11308 / NBRC 106382 / 4M15</strain>
    </source>
</reference>
<evidence type="ECO:0000313" key="3">
    <source>
        <dbReference type="Proteomes" id="UP000007435"/>
    </source>
</evidence>
<organism evidence="2 3">
    <name type="scientific">Leadbetterella byssophila (strain DSM 17132 / JCM 16389 / KACC 11308 / NBRC 106382 / 4M15)</name>
    <dbReference type="NCBI Taxonomy" id="649349"/>
    <lineage>
        <taxon>Bacteria</taxon>
        <taxon>Pseudomonadati</taxon>
        <taxon>Bacteroidota</taxon>
        <taxon>Cytophagia</taxon>
        <taxon>Cytophagales</taxon>
        <taxon>Leadbetterellaceae</taxon>
        <taxon>Leadbetterella</taxon>
    </lineage>
</organism>
<protein>
    <recommendedName>
        <fullName evidence="1">PD-(D/E)XK endonuclease-like domain-containing protein</fullName>
    </recommendedName>
</protein>
<dbReference type="Proteomes" id="UP000007435">
    <property type="component" value="Chromosome"/>
</dbReference>
<sequence length="901" mass="103646">MTTTFLGRAAAEVFQSAKDLSDLQKLHIVLPSRRAALYFGRELASLSAIPFFAPKISSIDDFIQETSGLQLIKSVDLYFEIYKEWKQLDGSLTLEHFLTWVPTLVKDLNLIDSSLLDDTKGLFTYLDQADALKRWGINAENNVVTDFAGSYFSFFKKMGLVYHTLRERLAAKGVGYSGLLYRTAAEKAIDKEWKEDFYFIGLNALSTAEEVIIKHLVHIGKAKCIWDTDDYYMESKDKAGRKLRKYKSSRLFGKEWYFQESLLQGTEKHIQVYKLGSQVLQNKLAMDLVRKSSSSSHAVVILDEMDLPSIYTLVPGLDMKINISGGMSLKSSELMAAINLLLDISDQEKLRLEDLRMLMEQPLIRELVKGEVEWTKLERLAYKSTRLFYEREDLKMSQGSLWDEIVGMTEVGSFVRGVERILKTVEALEWNEKPFAQLVLKELPSVKRHLDVSKPAFRLLFQEFLKGLSLPFEKEPNAKVQIMSMLETRCLDFDEVTFLSFVEGKLPTANKSNSFLPFDAILEFKLPTYSDQDAIMAYHFYRLLQRAEKVNILYVQQGGSGVGRQEKSRFIYQIEEELCRDPKVDGKIKFSTTEINLGDLVKPKEITIPKTDEILEKAKDYFTNRGLSATALSEYFTSPLAFYWKYLEGIRENNMDEATIGANVFGTLIHYALEKADLPYVGKSITKEDLEAQKLWVIKNFDQLIQECKPEFDFSYGLNAVLKKVALDLLIKYYHMRIRTYTEPFTIVALEKKFRKILDIGGIKLKVEGAIDKLEKHGDTLVIIDYKTGKVEDVTYTHNPEVSFTEELKERKRDKFRQLLLYFFLIHSEEVPDAKYGFYSFRALNDRIDMEVKGLSKEELLSGIQGLIEEMVLEVLDKEKPFSAIEGRKVYENSTFSNLLN</sequence>
<dbReference type="SUPFAM" id="SSF52980">
    <property type="entry name" value="Restriction endonuclease-like"/>
    <property type="match status" value="1"/>
</dbReference>
<dbReference type="HOGENOM" id="CLU_013279_0_0_10"/>
<name>E4RS75_LEAB4</name>
<dbReference type="KEGG" id="lby:Lbys_0997"/>
<dbReference type="STRING" id="649349.Lbys_0997"/>
<gene>
    <name evidence="2" type="ordered locus">Lbys_0997</name>
</gene>
<dbReference type="InterPro" id="IPR011604">
    <property type="entry name" value="PDDEXK-like_dom_sf"/>
</dbReference>
<dbReference type="AlphaFoldDB" id="E4RS75"/>
<evidence type="ECO:0000259" key="1">
    <source>
        <dbReference type="Pfam" id="PF12705"/>
    </source>
</evidence>
<dbReference type="EMBL" id="CP002305">
    <property type="protein sequence ID" value="ADQ16727.1"/>
    <property type="molecule type" value="Genomic_DNA"/>
</dbReference>
<feature type="domain" description="PD-(D/E)XK endonuclease-like" evidence="1">
    <location>
        <begin position="627"/>
        <end position="876"/>
    </location>
</feature>
<dbReference type="InterPro" id="IPR038726">
    <property type="entry name" value="PDDEXK_AddAB-type"/>
</dbReference>
<accession>E4RS75</accession>
<dbReference type="Gene3D" id="3.90.320.10">
    <property type="match status" value="1"/>
</dbReference>
<dbReference type="SUPFAM" id="SSF52540">
    <property type="entry name" value="P-loop containing nucleoside triphosphate hydrolases"/>
    <property type="match status" value="1"/>
</dbReference>
<dbReference type="Pfam" id="PF12705">
    <property type="entry name" value="PDDEXK_1"/>
    <property type="match status" value="1"/>
</dbReference>
<dbReference type="RefSeq" id="WP_013407778.1">
    <property type="nucleotide sequence ID" value="NC_014655.1"/>
</dbReference>
<dbReference type="eggNOG" id="COG2887">
    <property type="taxonomic scope" value="Bacteria"/>
</dbReference>
<dbReference type="OrthoDB" id="9762792at2"/>
<keyword evidence="3" id="KW-1185">Reference proteome</keyword>
<dbReference type="InterPro" id="IPR011335">
    <property type="entry name" value="Restrct_endonuc-II-like"/>
</dbReference>
<reference key="1">
    <citation type="submission" date="2010-11" db="EMBL/GenBank/DDBJ databases">
        <title>The complete genome of Leadbetterella byssophila DSM 17132.</title>
        <authorList>
            <consortium name="US DOE Joint Genome Institute (JGI-PGF)"/>
            <person name="Lucas S."/>
            <person name="Copeland A."/>
            <person name="Lapidus A."/>
            <person name="Glavina del Rio T."/>
            <person name="Dalin E."/>
            <person name="Tice H."/>
            <person name="Bruce D."/>
            <person name="Goodwin L."/>
            <person name="Pitluck S."/>
            <person name="Kyrpides N."/>
            <person name="Mavromatis K."/>
            <person name="Ivanova N."/>
            <person name="Teshima H."/>
            <person name="Brettin T."/>
            <person name="Detter J.C."/>
            <person name="Han C."/>
            <person name="Tapia R."/>
            <person name="Land M."/>
            <person name="Hauser L."/>
            <person name="Markowitz V."/>
            <person name="Cheng J.-F."/>
            <person name="Hugenholtz P."/>
            <person name="Woyke T."/>
            <person name="Wu D."/>
            <person name="Tindall B."/>
            <person name="Pomrenke H.G."/>
            <person name="Brambilla E."/>
            <person name="Klenk H.-P."/>
            <person name="Eisen J.A."/>
        </authorList>
    </citation>
    <scope>NUCLEOTIDE SEQUENCE [LARGE SCALE GENOMIC DNA]</scope>
    <source>
        <strain>DSM 17132</strain>
    </source>
</reference>